<dbReference type="EMBL" id="CP039393">
    <property type="protein sequence ID" value="QCD34744.1"/>
    <property type="molecule type" value="Genomic_DNA"/>
</dbReference>
<organism evidence="1 2">
    <name type="scientific">Muribaculum gordoncarteri</name>
    <dbReference type="NCBI Taxonomy" id="2530390"/>
    <lineage>
        <taxon>Bacteria</taxon>
        <taxon>Pseudomonadati</taxon>
        <taxon>Bacteroidota</taxon>
        <taxon>Bacteroidia</taxon>
        <taxon>Bacteroidales</taxon>
        <taxon>Muribaculaceae</taxon>
        <taxon>Muribaculum</taxon>
    </lineage>
</organism>
<name>A0A4P7VET1_9BACT</name>
<protein>
    <submittedName>
        <fullName evidence="1">Uncharacterized protein</fullName>
    </submittedName>
</protein>
<gene>
    <name evidence="1" type="ORF">E7746_02055</name>
</gene>
<evidence type="ECO:0000313" key="1">
    <source>
        <dbReference type="EMBL" id="QCD34744.1"/>
    </source>
</evidence>
<proteinExistence type="predicted"/>
<dbReference type="KEGG" id="mgod:E7746_02055"/>
<reference evidence="1 2" key="1">
    <citation type="submission" date="2019-02" db="EMBL/GenBank/DDBJ databases">
        <title>Isolation and identification of novel species under the genus Muribaculum.</title>
        <authorList>
            <person name="Miyake S."/>
            <person name="Ding Y."/>
            <person name="Low A."/>
            <person name="Soh M."/>
            <person name="Seedorf H."/>
        </authorList>
    </citation>
    <scope>NUCLEOTIDE SEQUENCE [LARGE SCALE GENOMIC DNA]</scope>
    <source>
        <strain evidence="1 2">TLL-A4</strain>
    </source>
</reference>
<sequence>MDIETLNKAHITNEELENCLPHTHKTKASYKEHRNVGIGKCFLYELSGGILCIQKIRMYYPSSNTFSGLCRFVSPTGDKIEKMYIHIKNIKIAHRISERQYNVLSDLFNQLNEGILVFQSFERVLNFLKTYI</sequence>
<dbReference type="AlphaFoldDB" id="A0A4P7VET1"/>
<keyword evidence="2" id="KW-1185">Reference proteome</keyword>
<dbReference type="RefSeq" id="WP_136409701.1">
    <property type="nucleotide sequence ID" value="NZ_CP039393.1"/>
</dbReference>
<evidence type="ECO:0000313" key="2">
    <source>
        <dbReference type="Proteomes" id="UP000297031"/>
    </source>
</evidence>
<accession>A0A4P7VET1</accession>
<dbReference type="Proteomes" id="UP000297031">
    <property type="component" value="Chromosome"/>
</dbReference>